<feature type="region of interest" description="Disordered" evidence="1">
    <location>
        <begin position="69"/>
        <end position="105"/>
    </location>
</feature>
<organism evidence="4">
    <name type="scientific">Xanthomonas indica</name>
    <dbReference type="NCBI Taxonomy" id="2912242"/>
    <lineage>
        <taxon>Bacteria</taxon>
        <taxon>Pseudomonadati</taxon>
        <taxon>Pseudomonadota</taxon>
        <taxon>Gammaproteobacteria</taxon>
        <taxon>Lysobacterales</taxon>
        <taxon>Lysobacteraceae</taxon>
        <taxon>Xanthomonas</taxon>
    </lineage>
</organism>
<feature type="chain" id="PRO_5043594087" description="Lipoprotein" evidence="2">
    <location>
        <begin position="32"/>
        <end position="173"/>
    </location>
</feature>
<accession>A0AAU8I6L9</accession>
<evidence type="ECO:0000313" key="3">
    <source>
        <dbReference type="EMBL" id="MCI2260966.1"/>
    </source>
</evidence>
<evidence type="ECO:0000313" key="5">
    <source>
        <dbReference type="Proteomes" id="UP001430647"/>
    </source>
</evidence>
<evidence type="ECO:0008006" key="6">
    <source>
        <dbReference type="Google" id="ProtNLM"/>
    </source>
</evidence>
<reference evidence="4" key="3">
    <citation type="submission" date="2023-08" db="EMBL/GenBank/DDBJ databases">
        <title>Complete genome sequence of Xanthomonas indica.</title>
        <authorList>
            <person name="Patil P.B."/>
            <person name="Rana R."/>
        </authorList>
    </citation>
    <scope>NUCLEOTIDE SEQUENCE</scope>
    <source>
        <strain evidence="4">PPL560</strain>
    </source>
</reference>
<dbReference type="KEGG" id="xin:Q7W82_02205"/>
<keyword evidence="5" id="KW-1185">Reference proteome</keyword>
<proteinExistence type="predicted"/>
<dbReference type="EMBL" id="CP131914">
    <property type="protein sequence ID" value="XCI80997.1"/>
    <property type="molecule type" value="Genomic_DNA"/>
</dbReference>
<name>A0AAU8I6L9_9XANT</name>
<sequence length="173" mass="17889">MDSVDTTDPIGRRLRALLAVALLAACAQAQAQQAAPATDAVAPAAASIATPPASNAAKDDIQTLGEVRALPPDEGEPLDLYRFKNPVTPPPNRFDKDWRPPPSVEQVSQSGGYIALGVYYLAGKAAKGLHALTGGPDQVQAAVARPPPQLSEAELQRAMKLCVEQGGGCASGQ</sequence>
<protein>
    <recommendedName>
        <fullName evidence="6">Lipoprotein</fullName>
    </recommendedName>
</protein>
<evidence type="ECO:0000256" key="2">
    <source>
        <dbReference type="SAM" id="SignalP"/>
    </source>
</evidence>
<reference evidence="3 5" key="1">
    <citation type="journal article" date="2022" name="Curr. Microbiol.">
        <title>Xanthomonas indica sp. nov., a Novel Member of Non-Pathogenic Xanthomonas Community from Healthy Rice Seeds.</title>
        <authorList>
            <person name="Rana R."/>
            <person name="Madhavan V.N."/>
            <person name="Saroha T."/>
            <person name="Bansal K."/>
            <person name="Kaur A."/>
            <person name="Sonti R.V."/>
            <person name="Patel H.K."/>
            <person name="Patil P.B."/>
        </authorList>
    </citation>
    <scope>NUCLEOTIDE SEQUENCE [LARGE SCALE GENOMIC DNA]</scope>
    <source>
        <strain evidence="3 5">PPL560</strain>
    </source>
</reference>
<dbReference type="RefSeq" id="WP_242159083.1">
    <property type="nucleotide sequence ID" value="NZ_CP131914.1"/>
</dbReference>
<reference evidence="3" key="2">
    <citation type="submission" date="2022-01" db="EMBL/GenBank/DDBJ databases">
        <authorList>
            <person name="Rana R."/>
            <person name="Patil P.B."/>
        </authorList>
    </citation>
    <scope>NUCLEOTIDE SEQUENCE</scope>
    <source>
        <strain evidence="3">PPL560</strain>
    </source>
</reference>
<dbReference type="EMBL" id="JAKJPQ010000004">
    <property type="protein sequence ID" value="MCI2260966.1"/>
    <property type="molecule type" value="Genomic_DNA"/>
</dbReference>
<evidence type="ECO:0000313" key="4">
    <source>
        <dbReference type="EMBL" id="XCI80997.1"/>
    </source>
</evidence>
<feature type="signal peptide" evidence="2">
    <location>
        <begin position="1"/>
        <end position="31"/>
    </location>
</feature>
<dbReference type="Proteomes" id="UP001430647">
    <property type="component" value="Unassembled WGS sequence"/>
</dbReference>
<gene>
    <name evidence="3" type="ORF">L3V74_05380</name>
    <name evidence="4" type="ORF">Q7W82_02205</name>
</gene>
<evidence type="ECO:0000256" key="1">
    <source>
        <dbReference type="SAM" id="MobiDB-lite"/>
    </source>
</evidence>
<keyword evidence="2" id="KW-0732">Signal</keyword>
<dbReference type="AlphaFoldDB" id="A0AAU8I6L9"/>